<dbReference type="InterPro" id="IPR012338">
    <property type="entry name" value="Beta-lactam/transpept-like"/>
</dbReference>
<proteinExistence type="inferred from homology"/>
<evidence type="ECO:0000256" key="2">
    <source>
        <dbReference type="SAM" id="SignalP"/>
    </source>
</evidence>
<dbReference type="PANTHER" id="PTHR22935:SF95">
    <property type="entry name" value="BETA-LACTAMASE-LIKE 1-RELATED"/>
    <property type="match status" value="1"/>
</dbReference>
<organism evidence="5 6">
    <name type="scientific">Truncatella angustata</name>
    <dbReference type="NCBI Taxonomy" id="152316"/>
    <lineage>
        <taxon>Eukaryota</taxon>
        <taxon>Fungi</taxon>
        <taxon>Dikarya</taxon>
        <taxon>Ascomycota</taxon>
        <taxon>Pezizomycotina</taxon>
        <taxon>Sordariomycetes</taxon>
        <taxon>Xylariomycetidae</taxon>
        <taxon>Amphisphaeriales</taxon>
        <taxon>Sporocadaceae</taxon>
        <taxon>Truncatella</taxon>
    </lineage>
</organism>
<dbReference type="Proteomes" id="UP000758603">
    <property type="component" value="Unassembled WGS sequence"/>
</dbReference>
<keyword evidence="6" id="KW-1185">Reference proteome</keyword>
<evidence type="ECO:0000313" key="5">
    <source>
        <dbReference type="EMBL" id="KAH6654712.1"/>
    </source>
</evidence>
<dbReference type="GeneID" id="70138072"/>
<evidence type="ECO:0000313" key="6">
    <source>
        <dbReference type="Proteomes" id="UP000758603"/>
    </source>
</evidence>
<dbReference type="Gene3D" id="3.40.710.10">
    <property type="entry name" value="DD-peptidase/beta-lactamase superfamily"/>
    <property type="match status" value="1"/>
</dbReference>
<sequence length="602" mass="65707">MARTRNVGSLFVQYAFLVSGILKGASAALDGLCPPLGAVLPAPKAPSSSLHVQTAAAFLKEALQNATASINGSAISFGIQSIHEAKPIVEFHYTPPESGANGVKEVNSNTVYRLASTSKLFPVLALLRTEGMDLSDTITKWLPELRGLNKQARKPNPIWTVDWDEITLGALASHLGAPSDLVLDISTDSDGNWTGLGFPELPNSLQLNCSLKGEPACPETLFWDLFGQRPPVYAPFKVPVYSNIAFALISWAVEVAANVTFSEYVRETIWKPTGMLHTFASQPNDSLGAIPTDDTWWKATVGLEKAAGDYYSSTSDMLAFGISILKNEQLSPVNTRRWLKPVSSTSASNLLLGTPWEIYRFTNETKGGRLIELYTKMGNLFHYNSNFVLIPDYDIVLQVLTAGPETSGGTVLGITTAALRTLLPALEEAGKEETRLSHTGTYSDPVSNSSITLSLDDEEPGIRVSDWTVRGVDVLETWPTIGTAFIGGPPEQDMVRVRLYPTGLETEKHDSWRGVFTFGTPEELEFADSLFMWPMATCNTWAQMDRVQYGLQSQDHFIFTMDKGEAGKIATSIELPAYRVTLQRQSSAVQPETDGSQRPLTG</sequence>
<dbReference type="PANTHER" id="PTHR22935">
    <property type="entry name" value="PENICILLIN-BINDING PROTEIN"/>
    <property type="match status" value="1"/>
</dbReference>
<protein>
    <submittedName>
        <fullName evidence="5">Beta-lactamase/transpeptidase-like protein</fullName>
    </submittedName>
</protein>
<dbReference type="SUPFAM" id="SSF56601">
    <property type="entry name" value="beta-lactamase/transpeptidase-like"/>
    <property type="match status" value="1"/>
</dbReference>
<comment type="similarity">
    <text evidence="1">Belongs to the beta-lactamase family.</text>
</comment>
<dbReference type="Pfam" id="PF26335">
    <property type="entry name" value="ARB_00930_C"/>
    <property type="match status" value="1"/>
</dbReference>
<dbReference type="InterPro" id="IPR051478">
    <property type="entry name" value="Beta-lactamase-like_AB/R"/>
</dbReference>
<dbReference type="OrthoDB" id="10250282at2759"/>
<evidence type="ECO:0000259" key="3">
    <source>
        <dbReference type="Pfam" id="PF00144"/>
    </source>
</evidence>
<evidence type="ECO:0000256" key="1">
    <source>
        <dbReference type="ARBA" id="ARBA00038473"/>
    </source>
</evidence>
<feature type="chain" id="PRO_5040201319" evidence="2">
    <location>
        <begin position="28"/>
        <end position="602"/>
    </location>
</feature>
<accession>A0A9P8UMJ9</accession>
<gene>
    <name evidence="5" type="ORF">BKA67DRAFT_691693</name>
</gene>
<reference evidence="5" key="1">
    <citation type="journal article" date="2021" name="Nat. Commun.">
        <title>Genetic determinants of endophytism in the Arabidopsis root mycobiome.</title>
        <authorList>
            <person name="Mesny F."/>
            <person name="Miyauchi S."/>
            <person name="Thiergart T."/>
            <person name="Pickel B."/>
            <person name="Atanasova L."/>
            <person name="Karlsson M."/>
            <person name="Huettel B."/>
            <person name="Barry K.W."/>
            <person name="Haridas S."/>
            <person name="Chen C."/>
            <person name="Bauer D."/>
            <person name="Andreopoulos W."/>
            <person name="Pangilinan J."/>
            <person name="LaButti K."/>
            <person name="Riley R."/>
            <person name="Lipzen A."/>
            <person name="Clum A."/>
            <person name="Drula E."/>
            <person name="Henrissat B."/>
            <person name="Kohler A."/>
            <person name="Grigoriev I.V."/>
            <person name="Martin F.M."/>
            <person name="Hacquard S."/>
        </authorList>
    </citation>
    <scope>NUCLEOTIDE SEQUENCE</scope>
    <source>
        <strain evidence="5">MPI-SDFR-AT-0073</strain>
    </source>
</reference>
<dbReference type="InterPro" id="IPR058664">
    <property type="entry name" value="ARB_00930-like_C"/>
</dbReference>
<feature type="domain" description="Beta-lactamase-like ARB-00930-like C-terminal" evidence="4">
    <location>
        <begin position="431"/>
        <end position="585"/>
    </location>
</feature>
<dbReference type="Pfam" id="PF00144">
    <property type="entry name" value="Beta-lactamase"/>
    <property type="match status" value="1"/>
</dbReference>
<keyword evidence="2" id="KW-0732">Signal</keyword>
<dbReference type="InterPro" id="IPR001466">
    <property type="entry name" value="Beta-lactam-related"/>
</dbReference>
<evidence type="ECO:0000259" key="4">
    <source>
        <dbReference type="Pfam" id="PF26335"/>
    </source>
</evidence>
<feature type="domain" description="Beta-lactamase-related" evidence="3">
    <location>
        <begin position="103"/>
        <end position="406"/>
    </location>
</feature>
<dbReference type="AlphaFoldDB" id="A0A9P8UMJ9"/>
<dbReference type="EMBL" id="JAGPXC010000004">
    <property type="protein sequence ID" value="KAH6654712.1"/>
    <property type="molecule type" value="Genomic_DNA"/>
</dbReference>
<feature type="signal peptide" evidence="2">
    <location>
        <begin position="1"/>
        <end position="27"/>
    </location>
</feature>
<name>A0A9P8UMJ9_9PEZI</name>
<dbReference type="RefSeq" id="XP_045958982.1">
    <property type="nucleotide sequence ID" value="XM_046109181.1"/>
</dbReference>
<comment type="caution">
    <text evidence="5">The sequence shown here is derived from an EMBL/GenBank/DDBJ whole genome shotgun (WGS) entry which is preliminary data.</text>
</comment>